<comment type="subcellular location">
    <subcellularLocation>
        <location evidence="1">Cytoplasm</location>
        <location evidence="1">Cytoskeleton</location>
        <location evidence="1">Cilium axoneme</location>
    </subcellularLocation>
</comment>
<feature type="region of interest" description="Disordered" evidence="6">
    <location>
        <begin position="497"/>
        <end position="554"/>
    </location>
</feature>
<feature type="region of interest" description="Disordered" evidence="6">
    <location>
        <begin position="124"/>
        <end position="145"/>
    </location>
</feature>
<evidence type="ECO:0000313" key="7">
    <source>
        <dbReference type="EMBL" id="CAH1791392.1"/>
    </source>
</evidence>
<feature type="region of interest" description="Disordered" evidence="6">
    <location>
        <begin position="207"/>
        <end position="270"/>
    </location>
</feature>
<dbReference type="Proteomes" id="UP000749559">
    <property type="component" value="Unassembled WGS sequence"/>
</dbReference>
<dbReference type="AlphaFoldDB" id="A0A8J1U2C7"/>
<gene>
    <name evidence="7" type="ORF">OFUS_LOCUS16480</name>
</gene>
<feature type="compositionally biased region" description="Acidic residues" evidence="6">
    <location>
        <begin position="132"/>
        <end position="143"/>
    </location>
</feature>
<dbReference type="PANTHER" id="PTHR13159:SF0">
    <property type="entry name" value="RADIAL SPOKE HEAD 6 HOMOLOG A"/>
    <property type="match status" value="1"/>
</dbReference>
<dbReference type="GO" id="GO:0060294">
    <property type="term" value="P:cilium movement involved in cell motility"/>
    <property type="evidence" value="ECO:0007669"/>
    <property type="project" value="InterPro"/>
</dbReference>
<protein>
    <submittedName>
        <fullName evidence="7">Uncharacterized protein</fullName>
    </submittedName>
</protein>
<keyword evidence="8" id="KW-1185">Reference proteome</keyword>
<evidence type="ECO:0000256" key="4">
    <source>
        <dbReference type="ARBA" id="ARBA00023212"/>
    </source>
</evidence>
<evidence type="ECO:0000256" key="6">
    <source>
        <dbReference type="SAM" id="MobiDB-lite"/>
    </source>
</evidence>
<evidence type="ECO:0000256" key="1">
    <source>
        <dbReference type="ARBA" id="ARBA00004430"/>
    </source>
</evidence>
<dbReference type="PANTHER" id="PTHR13159">
    <property type="entry name" value="RADIAL SPOKEHEAD-RELATED"/>
    <property type="match status" value="1"/>
</dbReference>
<feature type="region of interest" description="Disordered" evidence="6">
    <location>
        <begin position="405"/>
        <end position="434"/>
    </location>
</feature>
<keyword evidence="5" id="KW-0966">Cell projection</keyword>
<feature type="compositionally biased region" description="Acidic residues" evidence="6">
    <location>
        <begin position="406"/>
        <end position="425"/>
    </location>
</feature>
<feature type="compositionally biased region" description="Acidic residues" evidence="6">
    <location>
        <begin position="538"/>
        <end position="554"/>
    </location>
</feature>
<evidence type="ECO:0000256" key="3">
    <source>
        <dbReference type="ARBA" id="ARBA00023069"/>
    </source>
</evidence>
<name>A0A8J1U2C7_OWEFU</name>
<feature type="compositionally biased region" description="Polar residues" evidence="6">
    <location>
        <begin position="1"/>
        <end position="28"/>
    </location>
</feature>
<dbReference type="OrthoDB" id="272202at2759"/>
<organism evidence="7 8">
    <name type="scientific">Owenia fusiformis</name>
    <name type="common">Polychaete worm</name>
    <dbReference type="NCBI Taxonomy" id="6347"/>
    <lineage>
        <taxon>Eukaryota</taxon>
        <taxon>Metazoa</taxon>
        <taxon>Spiralia</taxon>
        <taxon>Lophotrochozoa</taxon>
        <taxon>Annelida</taxon>
        <taxon>Polychaeta</taxon>
        <taxon>Sedentaria</taxon>
        <taxon>Canalipalpata</taxon>
        <taxon>Sabellida</taxon>
        <taxon>Oweniida</taxon>
        <taxon>Oweniidae</taxon>
        <taxon>Owenia</taxon>
    </lineage>
</organism>
<dbReference type="Pfam" id="PF04712">
    <property type="entry name" value="Radial_spoke"/>
    <property type="match status" value="1"/>
</dbReference>
<dbReference type="CDD" id="cd22963">
    <property type="entry name" value="DD_CrRSP4-like"/>
    <property type="match status" value="1"/>
</dbReference>
<comment type="caution">
    <text evidence="7">The sequence shown here is derived from an EMBL/GenBank/DDBJ whole genome shotgun (WGS) entry which is preliminary data.</text>
</comment>
<feature type="compositionally biased region" description="Acidic residues" evidence="6">
    <location>
        <begin position="209"/>
        <end position="244"/>
    </location>
</feature>
<keyword evidence="4" id="KW-0206">Cytoskeleton</keyword>
<feature type="compositionally biased region" description="Acidic residues" evidence="6">
    <location>
        <begin position="516"/>
        <end position="526"/>
    </location>
</feature>
<accession>A0A8J1U2C7</accession>
<dbReference type="EMBL" id="CAIIXF020000008">
    <property type="protein sequence ID" value="CAH1791392.1"/>
    <property type="molecule type" value="Genomic_DNA"/>
</dbReference>
<keyword evidence="3" id="KW-0969">Cilium</keyword>
<evidence type="ECO:0000256" key="5">
    <source>
        <dbReference type="ARBA" id="ARBA00023273"/>
    </source>
</evidence>
<dbReference type="InterPro" id="IPR006802">
    <property type="entry name" value="Radial_spoke"/>
</dbReference>
<reference evidence="7" key="1">
    <citation type="submission" date="2022-03" db="EMBL/GenBank/DDBJ databases">
        <authorList>
            <person name="Martin C."/>
        </authorList>
    </citation>
    <scope>NUCLEOTIDE SEQUENCE</scope>
</reference>
<evidence type="ECO:0000313" key="8">
    <source>
        <dbReference type="Proteomes" id="UP000749559"/>
    </source>
</evidence>
<dbReference type="GO" id="GO:0035082">
    <property type="term" value="P:axoneme assembly"/>
    <property type="evidence" value="ECO:0007669"/>
    <property type="project" value="TreeGrafter"/>
</dbReference>
<evidence type="ECO:0000256" key="2">
    <source>
        <dbReference type="ARBA" id="ARBA00022490"/>
    </source>
</evidence>
<keyword evidence="2" id="KW-0963">Cytoplasm</keyword>
<feature type="region of interest" description="Disordered" evidence="6">
    <location>
        <begin position="1"/>
        <end position="32"/>
    </location>
</feature>
<proteinExistence type="predicted"/>
<dbReference type="GO" id="GO:0001534">
    <property type="term" value="C:radial spoke"/>
    <property type="evidence" value="ECO:0007669"/>
    <property type="project" value="InterPro"/>
</dbReference>
<sequence>MADTQVLNNELNSSQQGSVKGSKPQTPANMEMNLNPKEQDFINAKSYLLTASTKTGLNLFDHLSRVLTKVLDERPENSIDIFEDLSKEQKKEKFTSDVDTVQDKLDQTTEVALAKIQTKLFSDAIESSKGDGEEEGAEEEDVETPLPNIMELAFFFEQAGVGLSREESVRIWLALKNLVDNHPLQHVRFWGKIFGTEQNYIVAEVEYREGEEEEEEEEEAEEGQEEETEKDNDDEEDEEAEEDDTPKPDFKPPAVIPKEENRTGSNKKTYFVCNDPGKPWIKLPPVTPAQIDIARKMKKFFTGRLDAPVVCYPPFPGNESNYLRAQISRISAGTHISPLGFYQFDEEEEEEEEGEGRDTFVENLDFEGIPVRDLVDPSLQNWVHHVQHILPQGRTTWWNPVQKNEDDFEDEEEDEEREEPDEPEPEVGPPLLTPLSEDAEVENLPPWTAKLSSNLVQQYAIAVMHSNLWPGAHAFANDKKFENVYVGWGHKYAADNYSPPPPPGVQEEFPSGPEITETEDPTPEEEAALRAAQQEAAEQAEDMEDLEDEDDEDD</sequence>